<evidence type="ECO:0000313" key="2">
    <source>
        <dbReference type="Proteomes" id="UP001433508"/>
    </source>
</evidence>
<reference evidence="2" key="1">
    <citation type="journal article" date="2024" name="Front. Bioeng. Biotechnol.">
        <title>Genome-scale model development and genomic sequencing of the oleaginous clade Lipomyces.</title>
        <authorList>
            <person name="Czajka J.J."/>
            <person name="Han Y."/>
            <person name="Kim J."/>
            <person name="Mondo S.J."/>
            <person name="Hofstad B.A."/>
            <person name="Robles A."/>
            <person name="Haridas S."/>
            <person name="Riley R."/>
            <person name="LaButti K."/>
            <person name="Pangilinan J."/>
            <person name="Andreopoulos W."/>
            <person name="Lipzen A."/>
            <person name="Yan J."/>
            <person name="Wang M."/>
            <person name="Ng V."/>
            <person name="Grigoriev I.V."/>
            <person name="Spatafora J.W."/>
            <person name="Magnuson J.K."/>
            <person name="Baker S.E."/>
            <person name="Pomraning K.R."/>
        </authorList>
    </citation>
    <scope>NUCLEOTIDE SEQUENCE [LARGE SCALE GENOMIC DNA]</scope>
    <source>
        <strain evidence="2">CBS 7786</strain>
    </source>
</reference>
<accession>A0ACC3STG2</accession>
<evidence type="ECO:0000313" key="1">
    <source>
        <dbReference type="EMBL" id="KAK9234902.1"/>
    </source>
</evidence>
<organism evidence="1 2">
    <name type="scientific">Lipomyces kononenkoae</name>
    <name type="common">Yeast</name>
    <dbReference type="NCBI Taxonomy" id="34357"/>
    <lineage>
        <taxon>Eukaryota</taxon>
        <taxon>Fungi</taxon>
        <taxon>Dikarya</taxon>
        <taxon>Ascomycota</taxon>
        <taxon>Saccharomycotina</taxon>
        <taxon>Lipomycetes</taxon>
        <taxon>Lipomycetales</taxon>
        <taxon>Lipomycetaceae</taxon>
        <taxon>Lipomyces</taxon>
    </lineage>
</organism>
<gene>
    <name evidence="1" type="ORF">V1525DRAFT_390970</name>
</gene>
<comment type="caution">
    <text evidence="1">The sequence shown here is derived from an EMBL/GenBank/DDBJ whole genome shotgun (WGS) entry which is preliminary data.</text>
</comment>
<proteinExistence type="predicted"/>
<keyword evidence="2" id="KW-1185">Reference proteome</keyword>
<name>A0ACC3STG2_LIPKO</name>
<sequence length="145" mass="15968">MGTIYNLGCYPVSLVHFIMETAFGPDAFKSRQVVGLGNISTEAPVHVRDASLNVRFDAGVQSTDSFGNDFFFSIQGDKAVLKGTKEEIVVKSDMDAFGHQVKRVEECVSKGVKEAPRPSPNSAHSLEIMGLLTEWEADIKQRYNL</sequence>
<dbReference type="Proteomes" id="UP001433508">
    <property type="component" value="Unassembled WGS sequence"/>
</dbReference>
<protein>
    <submittedName>
        <fullName evidence="1">Uncharacterized protein</fullName>
    </submittedName>
</protein>
<dbReference type="EMBL" id="MU971442">
    <property type="protein sequence ID" value="KAK9234902.1"/>
    <property type="molecule type" value="Genomic_DNA"/>
</dbReference>